<proteinExistence type="predicted"/>
<organism evidence="2 3">
    <name type="scientific">Euphydryas editha</name>
    <name type="common">Edith's checkerspot</name>
    <dbReference type="NCBI Taxonomy" id="104508"/>
    <lineage>
        <taxon>Eukaryota</taxon>
        <taxon>Metazoa</taxon>
        <taxon>Ecdysozoa</taxon>
        <taxon>Arthropoda</taxon>
        <taxon>Hexapoda</taxon>
        <taxon>Insecta</taxon>
        <taxon>Pterygota</taxon>
        <taxon>Neoptera</taxon>
        <taxon>Endopterygota</taxon>
        <taxon>Lepidoptera</taxon>
        <taxon>Glossata</taxon>
        <taxon>Ditrysia</taxon>
        <taxon>Papilionoidea</taxon>
        <taxon>Nymphalidae</taxon>
        <taxon>Nymphalinae</taxon>
        <taxon>Euphydryas</taxon>
    </lineage>
</organism>
<comment type="caution">
    <text evidence="2">The sequence shown here is derived from an EMBL/GenBank/DDBJ whole genome shotgun (WGS) entry which is preliminary data.</text>
</comment>
<evidence type="ECO:0000256" key="1">
    <source>
        <dbReference type="SAM" id="MobiDB-lite"/>
    </source>
</evidence>
<keyword evidence="3" id="KW-1185">Reference proteome</keyword>
<evidence type="ECO:0000313" key="2">
    <source>
        <dbReference type="EMBL" id="CAH2092577.1"/>
    </source>
</evidence>
<evidence type="ECO:0000313" key="3">
    <source>
        <dbReference type="Proteomes" id="UP001153954"/>
    </source>
</evidence>
<sequence>MRSRVGAGAHRGPGGGGLSRHGSQRQGGRRQRGCAVAAQAAQRDAHSPPSPQALQRAHSPQHQRALCNTHRTRAESLSTRLDNTALLRIIPNRCML</sequence>
<feature type="region of interest" description="Disordered" evidence="1">
    <location>
        <begin position="1"/>
        <end position="62"/>
    </location>
</feature>
<protein>
    <submittedName>
        <fullName evidence="2">Uncharacterized protein</fullName>
    </submittedName>
</protein>
<name>A0AAU9U1L0_EUPED</name>
<feature type="compositionally biased region" description="Low complexity" evidence="1">
    <location>
        <begin position="33"/>
        <end position="42"/>
    </location>
</feature>
<feature type="compositionally biased region" description="Gly residues" evidence="1">
    <location>
        <begin position="9"/>
        <end position="19"/>
    </location>
</feature>
<dbReference type="AlphaFoldDB" id="A0AAU9U1L0"/>
<dbReference type="Proteomes" id="UP001153954">
    <property type="component" value="Unassembled WGS sequence"/>
</dbReference>
<accession>A0AAU9U1L0</accession>
<reference evidence="2" key="1">
    <citation type="submission" date="2022-03" db="EMBL/GenBank/DDBJ databases">
        <authorList>
            <person name="Tunstrom K."/>
        </authorList>
    </citation>
    <scope>NUCLEOTIDE SEQUENCE</scope>
</reference>
<gene>
    <name evidence="2" type="ORF">EEDITHA_LOCUS8328</name>
</gene>
<dbReference type="EMBL" id="CAKOGL010000012">
    <property type="protein sequence ID" value="CAH2092577.1"/>
    <property type="molecule type" value="Genomic_DNA"/>
</dbReference>